<reference evidence="1 2" key="1">
    <citation type="submission" date="2014-06" db="EMBL/GenBank/DDBJ databases">
        <authorList>
            <person name="Swart Estienne"/>
        </authorList>
    </citation>
    <scope>NUCLEOTIDE SEQUENCE [LARGE SCALE GENOMIC DNA]</scope>
    <source>
        <strain evidence="1 2">130c</strain>
    </source>
</reference>
<dbReference type="Pfam" id="PF14769">
    <property type="entry name" value="CLAMP"/>
    <property type="match status" value="1"/>
</dbReference>
<dbReference type="EMBL" id="CCKQ01003652">
    <property type="protein sequence ID" value="CDW74773.1"/>
    <property type="molecule type" value="Genomic_DNA"/>
</dbReference>
<dbReference type="PANTHER" id="PTHR28457">
    <property type="entry name" value="COILED-COIL DOMAIN-CONTAINING PROTEIN 189"/>
    <property type="match status" value="1"/>
</dbReference>
<dbReference type="OrthoDB" id="302881at2759"/>
<protein>
    <submittedName>
        <fullName evidence="1">Uncharacterized protein</fullName>
    </submittedName>
</protein>
<sequence length="235" mass="28618">MPKDFAIELHHCREDSQRSELLLTWFTNLLNLKDEQEQNIISQYFENIYDFTKKQQFSDTKMACILEIMLYLIRQLLEDTISEEQSFKNFKELLLRHSVQRPPHSLAIFNLDDVKLINEHVQETYYRYYNYYLYALTSRQILQLRTEPLIQVEDPVLDRLEHAKLIPAREIDDLRQFFSYDELMQIEKENEYMLRGPGRIERIMREEMDKLASHMEDRIRKQDEEFLQKVNPTKK</sequence>
<accession>A0A077ZZZ7</accession>
<evidence type="ECO:0000313" key="2">
    <source>
        <dbReference type="Proteomes" id="UP000039865"/>
    </source>
</evidence>
<evidence type="ECO:0000313" key="1">
    <source>
        <dbReference type="EMBL" id="CDW74773.1"/>
    </source>
</evidence>
<name>A0A077ZZZ7_STYLE</name>
<keyword evidence="2" id="KW-1185">Reference proteome</keyword>
<proteinExistence type="predicted"/>
<dbReference type="InterPro" id="IPR032727">
    <property type="entry name" value="CLAMP"/>
</dbReference>
<organism evidence="1 2">
    <name type="scientific">Stylonychia lemnae</name>
    <name type="common">Ciliate</name>
    <dbReference type="NCBI Taxonomy" id="5949"/>
    <lineage>
        <taxon>Eukaryota</taxon>
        <taxon>Sar</taxon>
        <taxon>Alveolata</taxon>
        <taxon>Ciliophora</taxon>
        <taxon>Intramacronucleata</taxon>
        <taxon>Spirotrichea</taxon>
        <taxon>Stichotrichia</taxon>
        <taxon>Sporadotrichida</taxon>
        <taxon>Oxytrichidae</taxon>
        <taxon>Stylonychinae</taxon>
        <taxon>Stylonychia</taxon>
    </lineage>
</organism>
<dbReference type="OMA" id="QYQNKER"/>
<dbReference type="InParanoid" id="A0A077ZZZ7"/>
<dbReference type="PANTHER" id="PTHR28457:SF1">
    <property type="entry name" value="CILIA- AND FLAGELLA-ASSOCIATED PROTEIN 119"/>
    <property type="match status" value="1"/>
</dbReference>
<dbReference type="Proteomes" id="UP000039865">
    <property type="component" value="Unassembled WGS sequence"/>
</dbReference>
<gene>
    <name evidence="1" type="primary">Contig3165.g3383</name>
    <name evidence="1" type="ORF">STYLEM_3756</name>
</gene>
<dbReference type="AlphaFoldDB" id="A0A077ZZZ7"/>